<dbReference type="PANTHER" id="PTHR43327">
    <property type="entry name" value="STOMATIN-LIKE PROTEIN 2, MITOCHONDRIAL"/>
    <property type="match status" value="1"/>
</dbReference>
<evidence type="ECO:0000259" key="5">
    <source>
        <dbReference type="SMART" id="SM00244"/>
    </source>
</evidence>
<keyword evidence="4" id="KW-0175">Coiled coil</keyword>
<evidence type="ECO:0000256" key="1">
    <source>
        <dbReference type="ARBA" id="ARBA00004173"/>
    </source>
</evidence>
<feature type="coiled-coil region" evidence="4">
    <location>
        <begin position="229"/>
        <end position="263"/>
    </location>
</feature>
<dbReference type="EMBL" id="UYYG01000127">
    <property type="protein sequence ID" value="VDN53397.1"/>
    <property type="molecule type" value="Genomic_DNA"/>
</dbReference>
<evidence type="ECO:0000313" key="8">
    <source>
        <dbReference type="Proteomes" id="UP000274756"/>
    </source>
</evidence>
<dbReference type="InterPro" id="IPR050710">
    <property type="entry name" value="Band7/mec-2_domain"/>
</dbReference>
<dbReference type="Pfam" id="PF16200">
    <property type="entry name" value="Band_7_C"/>
    <property type="match status" value="1"/>
</dbReference>
<name>A0A0N4UP84_DRAME</name>
<evidence type="ECO:0000256" key="2">
    <source>
        <dbReference type="ARBA" id="ARBA00008164"/>
    </source>
</evidence>
<reference evidence="6 8" key="2">
    <citation type="submission" date="2018-11" db="EMBL/GenBank/DDBJ databases">
        <authorList>
            <consortium name="Pathogen Informatics"/>
        </authorList>
    </citation>
    <scope>NUCLEOTIDE SEQUENCE [LARGE SCALE GENOMIC DNA]</scope>
</reference>
<dbReference type="GO" id="GO:0007005">
    <property type="term" value="P:mitochondrion organization"/>
    <property type="evidence" value="ECO:0007669"/>
    <property type="project" value="TreeGrafter"/>
</dbReference>
<dbReference type="Pfam" id="PF01145">
    <property type="entry name" value="Band_7"/>
    <property type="match status" value="1"/>
</dbReference>
<dbReference type="InterPro" id="IPR032435">
    <property type="entry name" value="STML2-like_C"/>
</dbReference>
<dbReference type="GO" id="GO:0005739">
    <property type="term" value="C:mitochondrion"/>
    <property type="evidence" value="ECO:0007669"/>
    <property type="project" value="UniProtKB-SubCell"/>
</dbReference>
<dbReference type="InterPro" id="IPR001972">
    <property type="entry name" value="Stomatin_HflK_fam"/>
</dbReference>
<dbReference type="GO" id="GO:0016020">
    <property type="term" value="C:membrane"/>
    <property type="evidence" value="ECO:0007669"/>
    <property type="project" value="InterPro"/>
</dbReference>
<sequence>FCERKRIKINTSFLTDPSKFIQYRSAHATNTIINFVPQQEAWVVERMGRFHKILEPGFNILIPLLDRIKYVQSLKEIAIEIPHQSAITIDNVQLQLDGVLYLRVVDPYKASYGVDDPEFAITQLAQTTMRSEVGKINLDTIFKEREQLNICIVDAINKAAEPWGLQCMRYEIRDMTMPAKIQEAMQMQVEAERRKRAAILESEGKREASINVAEGEKRARILASEAAKQQQINEAIGEAEAILARAKARAEGIKKVSDALKDQQGNDAAALNVAEQYVKAFSNLAKEGNSIIVPSNISDASSMVAQALTIYKQLIEKKT</sequence>
<dbReference type="Proteomes" id="UP000038040">
    <property type="component" value="Unplaced"/>
</dbReference>
<evidence type="ECO:0000313" key="6">
    <source>
        <dbReference type="EMBL" id="VDN53397.1"/>
    </source>
</evidence>
<evidence type="ECO:0000256" key="4">
    <source>
        <dbReference type="SAM" id="Coils"/>
    </source>
</evidence>
<dbReference type="PRINTS" id="PR00721">
    <property type="entry name" value="STOMATIN"/>
</dbReference>
<comment type="similarity">
    <text evidence="2">Belongs to the band 7/mec-2 family.</text>
</comment>
<dbReference type="AlphaFoldDB" id="A0A0N4UP84"/>
<evidence type="ECO:0000313" key="7">
    <source>
        <dbReference type="Proteomes" id="UP000038040"/>
    </source>
</evidence>
<gene>
    <name evidence="6" type="ORF">DME_LOCUS3370</name>
</gene>
<proteinExistence type="inferred from homology"/>
<accession>A0A0N4UP84</accession>
<keyword evidence="8" id="KW-1185">Reference proteome</keyword>
<reference evidence="9" key="1">
    <citation type="submission" date="2017-02" db="UniProtKB">
        <authorList>
            <consortium name="WormBaseParasite"/>
        </authorList>
    </citation>
    <scope>IDENTIFICATION</scope>
</reference>
<dbReference type="WBParaSite" id="DME_0000975401-mRNA-1">
    <property type="protein sequence ID" value="DME_0000975401-mRNA-1"/>
    <property type="gene ID" value="DME_0000975401"/>
</dbReference>
<dbReference type="SMART" id="SM00244">
    <property type="entry name" value="PHB"/>
    <property type="match status" value="1"/>
</dbReference>
<feature type="domain" description="Band 7" evidence="5">
    <location>
        <begin position="31"/>
        <end position="189"/>
    </location>
</feature>
<dbReference type="InterPro" id="IPR036013">
    <property type="entry name" value="Band_7/SPFH_dom_sf"/>
</dbReference>
<comment type="subcellular location">
    <subcellularLocation>
        <location evidence="1">Mitochondrion</location>
    </subcellularLocation>
</comment>
<dbReference type="Proteomes" id="UP000274756">
    <property type="component" value="Unassembled WGS sequence"/>
</dbReference>
<dbReference type="SUPFAM" id="SSF117892">
    <property type="entry name" value="Band 7/SPFH domain"/>
    <property type="match status" value="1"/>
</dbReference>
<evidence type="ECO:0000256" key="3">
    <source>
        <dbReference type="ARBA" id="ARBA00023128"/>
    </source>
</evidence>
<dbReference type="Gene3D" id="3.30.479.30">
    <property type="entry name" value="Band 7 domain"/>
    <property type="match status" value="1"/>
</dbReference>
<keyword evidence="3" id="KW-0496">Mitochondrion</keyword>
<dbReference type="STRING" id="318479.A0A0N4UP84"/>
<protein>
    <submittedName>
        <fullName evidence="9">PHB domain-containing protein</fullName>
    </submittedName>
</protein>
<evidence type="ECO:0000313" key="9">
    <source>
        <dbReference type="WBParaSite" id="DME_0000975401-mRNA-1"/>
    </source>
</evidence>
<organism evidence="7 9">
    <name type="scientific">Dracunculus medinensis</name>
    <name type="common">Guinea worm</name>
    <dbReference type="NCBI Taxonomy" id="318479"/>
    <lineage>
        <taxon>Eukaryota</taxon>
        <taxon>Metazoa</taxon>
        <taxon>Ecdysozoa</taxon>
        <taxon>Nematoda</taxon>
        <taxon>Chromadorea</taxon>
        <taxon>Rhabditida</taxon>
        <taxon>Spirurina</taxon>
        <taxon>Dracunculoidea</taxon>
        <taxon>Dracunculidae</taxon>
        <taxon>Dracunculus</taxon>
    </lineage>
</organism>
<dbReference type="OrthoDB" id="434619at2759"/>
<dbReference type="FunFam" id="3.30.479.30:FF:000008">
    <property type="entry name" value="Stomatin-like protein 2, mitochondrial"/>
    <property type="match status" value="1"/>
</dbReference>
<dbReference type="InterPro" id="IPR001107">
    <property type="entry name" value="Band_7"/>
</dbReference>
<dbReference type="PANTHER" id="PTHR43327:SF10">
    <property type="entry name" value="STOMATIN-LIKE PROTEIN 2, MITOCHONDRIAL"/>
    <property type="match status" value="1"/>
</dbReference>
<dbReference type="CDD" id="cd08829">
    <property type="entry name" value="SPFH_paraslipin"/>
    <property type="match status" value="1"/>
</dbReference>